<comment type="caution">
    <text evidence="2">The sequence shown here is derived from an EMBL/GenBank/DDBJ whole genome shotgun (WGS) entry which is preliminary data.</text>
</comment>
<feature type="compositionally biased region" description="Basic and acidic residues" evidence="1">
    <location>
        <begin position="136"/>
        <end position="147"/>
    </location>
</feature>
<feature type="region of interest" description="Disordered" evidence="1">
    <location>
        <begin position="136"/>
        <end position="155"/>
    </location>
</feature>
<evidence type="ECO:0000313" key="3">
    <source>
        <dbReference type="Proteomes" id="UP000825729"/>
    </source>
</evidence>
<name>A0AAV7EM53_ARIFI</name>
<dbReference type="Gene3D" id="3.30.70.100">
    <property type="match status" value="2"/>
</dbReference>
<reference evidence="2 3" key="1">
    <citation type="submission" date="2021-07" db="EMBL/GenBank/DDBJ databases">
        <title>The Aristolochia fimbriata genome: insights into angiosperm evolution, floral development and chemical biosynthesis.</title>
        <authorList>
            <person name="Jiao Y."/>
        </authorList>
    </citation>
    <scope>NUCLEOTIDE SEQUENCE [LARGE SCALE GENOMIC DNA]</scope>
    <source>
        <strain evidence="2">IBCAS-2021</strain>
        <tissue evidence="2">Leaf</tissue>
    </source>
</reference>
<dbReference type="EMBL" id="JAINDJ010000004">
    <property type="protein sequence ID" value="KAG9448772.1"/>
    <property type="molecule type" value="Genomic_DNA"/>
</dbReference>
<protein>
    <submittedName>
        <fullName evidence="2">Uncharacterized protein</fullName>
    </submittedName>
</protein>
<keyword evidence="3" id="KW-1185">Reference proteome</keyword>
<sequence>MKQKMVIGAQMIDAKGRSKAMKIAVSVQGVISVSIEGKEKDQMSITGEGVDVVKLTRLIRKKMGYAELVSVSVMEEKKEQKKEEKKTPRVISVSIEGKEKDQMSITGEGVDVVKLTRLIRKKMGYAELVSVSVMEEKKEQKKEEKKTPSSSQMVVLPTPWSYPVQEPQVIKYDDPACSIM</sequence>
<gene>
    <name evidence="2" type="ORF">H6P81_008737</name>
</gene>
<dbReference type="InterPro" id="IPR044296">
    <property type="entry name" value="HIPP46"/>
</dbReference>
<dbReference type="Proteomes" id="UP000825729">
    <property type="component" value="Unassembled WGS sequence"/>
</dbReference>
<organism evidence="2 3">
    <name type="scientific">Aristolochia fimbriata</name>
    <name type="common">White veined hardy Dutchman's pipe vine</name>
    <dbReference type="NCBI Taxonomy" id="158543"/>
    <lineage>
        <taxon>Eukaryota</taxon>
        <taxon>Viridiplantae</taxon>
        <taxon>Streptophyta</taxon>
        <taxon>Embryophyta</taxon>
        <taxon>Tracheophyta</taxon>
        <taxon>Spermatophyta</taxon>
        <taxon>Magnoliopsida</taxon>
        <taxon>Magnoliidae</taxon>
        <taxon>Piperales</taxon>
        <taxon>Aristolochiaceae</taxon>
        <taxon>Aristolochia</taxon>
    </lineage>
</organism>
<dbReference type="AlphaFoldDB" id="A0AAV7EM53"/>
<accession>A0AAV7EM53</accession>
<evidence type="ECO:0000313" key="2">
    <source>
        <dbReference type="EMBL" id="KAG9448772.1"/>
    </source>
</evidence>
<dbReference type="PANTHER" id="PTHR46371">
    <property type="entry name" value="OS04G0464100 PROTEIN"/>
    <property type="match status" value="1"/>
</dbReference>
<proteinExistence type="predicted"/>
<evidence type="ECO:0000256" key="1">
    <source>
        <dbReference type="SAM" id="MobiDB-lite"/>
    </source>
</evidence>